<keyword evidence="2" id="KW-0288">FMN</keyword>
<evidence type="ECO:0000256" key="1">
    <source>
        <dbReference type="ARBA" id="ARBA00022630"/>
    </source>
</evidence>
<protein>
    <submittedName>
        <fullName evidence="4">NAD(P)H-dependent flavin oxidoreductase YrpB (Nitropropane dioxygenase family)</fullName>
    </submittedName>
</protein>
<dbReference type="PANTHER" id="PTHR32332:SF38">
    <property type="entry name" value="MONOOXYGENASE RV1533-RELATED"/>
    <property type="match status" value="1"/>
</dbReference>
<dbReference type="RefSeq" id="WP_354226257.1">
    <property type="nucleotide sequence ID" value="NZ_JBEPSN010000001.1"/>
</dbReference>
<evidence type="ECO:0000313" key="4">
    <source>
        <dbReference type="EMBL" id="MET4538662.1"/>
    </source>
</evidence>
<keyword evidence="4" id="KW-0223">Dioxygenase</keyword>
<dbReference type="PANTHER" id="PTHR32332">
    <property type="entry name" value="2-NITROPROPANE DIOXYGENASE"/>
    <property type="match status" value="1"/>
</dbReference>
<keyword evidence="3" id="KW-0560">Oxidoreductase</keyword>
<dbReference type="Gene3D" id="3.20.20.70">
    <property type="entry name" value="Aldolase class I"/>
    <property type="match status" value="1"/>
</dbReference>
<organism evidence="4 5">
    <name type="scientific">Arthrobacter bambusae</name>
    <dbReference type="NCBI Taxonomy" id="1338426"/>
    <lineage>
        <taxon>Bacteria</taxon>
        <taxon>Bacillati</taxon>
        <taxon>Actinomycetota</taxon>
        <taxon>Actinomycetes</taxon>
        <taxon>Micrococcales</taxon>
        <taxon>Micrococcaceae</taxon>
        <taxon>Arthrobacter</taxon>
    </lineage>
</organism>
<evidence type="ECO:0000256" key="2">
    <source>
        <dbReference type="ARBA" id="ARBA00022643"/>
    </source>
</evidence>
<dbReference type="EMBL" id="JBEPSN010000001">
    <property type="protein sequence ID" value="MET4538662.1"/>
    <property type="molecule type" value="Genomic_DNA"/>
</dbReference>
<evidence type="ECO:0000256" key="3">
    <source>
        <dbReference type="ARBA" id="ARBA00023002"/>
    </source>
</evidence>
<sequence length="347" mass="36559">MKTRITDLLGIDHPVLSAGMARVSQADLVVAVSNAGGMGCLGGVSFMPEALEAEIRDIKARCNKPYAVNLLLPDVLTSDEDSSWAPVRELWDRLSPADRTKLKGVEALLTQGAVKNQIDVVMEAVPPVIILTFATPKDFITQCHDKGIKVGALTGSIGGAQKAAEAGADFIIGQGTEGGGHTGHVGTMALIPGIVDAVSLPVLAAGGITDGRGLAAALSLGADGVWVGTRFIASDEAYGHEEFKQRVINGQSRDTVLTKSYTGKPLRAFRNDWTNAWEKRTDEIKGFPGQYAVAGPLVETGYQDGDLNEGMMPAGQGIQTVNKILPAGQIVTDMVSEAEAILQRLSR</sequence>
<reference evidence="4 5" key="1">
    <citation type="submission" date="2024-06" db="EMBL/GenBank/DDBJ databases">
        <title>Sorghum-associated microbial communities from plants grown in Nebraska, USA.</title>
        <authorList>
            <person name="Schachtman D."/>
        </authorList>
    </citation>
    <scope>NUCLEOTIDE SEQUENCE [LARGE SCALE GENOMIC DNA]</scope>
    <source>
        <strain evidence="4 5">3552</strain>
    </source>
</reference>
<keyword evidence="1" id="KW-0285">Flavoprotein</keyword>
<dbReference type="CDD" id="cd04730">
    <property type="entry name" value="NPD_like"/>
    <property type="match status" value="1"/>
</dbReference>
<proteinExistence type="predicted"/>
<dbReference type="InterPro" id="IPR013785">
    <property type="entry name" value="Aldolase_TIM"/>
</dbReference>
<keyword evidence="5" id="KW-1185">Reference proteome</keyword>
<dbReference type="InterPro" id="IPR004136">
    <property type="entry name" value="NMO"/>
</dbReference>
<dbReference type="GO" id="GO:0051213">
    <property type="term" value="F:dioxygenase activity"/>
    <property type="evidence" value="ECO:0007669"/>
    <property type="project" value="UniProtKB-KW"/>
</dbReference>
<name>A0ABV2P266_9MICC</name>
<dbReference type="SUPFAM" id="SSF51412">
    <property type="entry name" value="Inosine monophosphate dehydrogenase (IMPDH)"/>
    <property type="match status" value="1"/>
</dbReference>
<evidence type="ECO:0000313" key="5">
    <source>
        <dbReference type="Proteomes" id="UP001549307"/>
    </source>
</evidence>
<comment type="caution">
    <text evidence="4">The sequence shown here is derived from an EMBL/GenBank/DDBJ whole genome shotgun (WGS) entry which is preliminary data.</text>
</comment>
<dbReference type="GeneID" id="92751388"/>
<accession>A0ABV2P266</accession>
<gene>
    <name evidence="4" type="ORF">ABIE37_000417</name>
</gene>
<dbReference type="Pfam" id="PF03060">
    <property type="entry name" value="NMO"/>
    <property type="match status" value="1"/>
</dbReference>
<dbReference type="Proteomes" id="UP001549307">
    <property type="component" value="Unassembled WGS sequence"/>
</dbReference>